<sequence length="730" mass="79598">MYKKHFTPTLLYLALLLLTTLQSFGNPKIDPIRFSIGTKAAQVSLNEEFEITISAKYLNIPPGSAFVFEGSNSFKLKVVMPSGFVQTGGDFQDFIGTELTKGKTSASYTIKGKFVSTGQDGTFQLLRSHKNSDNQSTFIEVGRLNFNVNSGEELPDNRTARIMLAGTPGYVPYMTMAELRSGLADTAKAVYISEGARSGLFKYDPSNLSSADDSSLVLRNGTKRYVRDYVGPADVRWFGIVGDGVTDEHVKWDRMLLSSASSFYFPPTVGNVPYRIKKIVIPSNKKLIFADNVKVHGMGNRVNGEFMVMMYDKRNITIIGKNVIFSDIKANYTSGEQRHMFLMQGASNIHIEGIAANDGGGDGFYIGSGSQKYSENITLINCSADNNRRQGLSIISGKNITIDNCIFSNTKGTAPGAGIDIEPNYSDEVLTGIRIINAKTVNNEGAGLVLALGALANSGTFVDILVTGHNDQGSFYGALVSKGQGVLKGSIIIENSTWSNNTYSGFVANNYGIGFPRVVLNQCTAYNSNTINNTSPILGSAMRVYREDNEAGDQYIGNIKFVYPHIIDNRATRQVQKGIACQDTQAGGLIKAVQIIDAKQEGIPTDLHFTTTGEISIIDNFEHNIFDMGTGNRTVAFYNYARFWHNKTSLGPRDLTLFKAWTGFPDVTVEVTSANKITIIPDATDSILPLSPTVGKKVSSSTVGSRITLSKKSADSWFIKEMIGPWVVEP</sequence>
<dbReference type="Proteomes" id="UP000256373">
    <property type="component" value="Unassembled WGS sequence"/>
</dbReference>
<keyword evidence="3" id="KW-1185">Reference proteome</keyword>
<accession>A0A3D8YFP0</accession>
<name>A0A3D8YFP0_9BACT</name>
<feature type="domain" description="Right handed beta helix" evidence="1">
    <location>
        <begin position="327"/>
        <end position="470"/>
    </location>
</feature>
<dbReference type="Gene3D" id="2.160.20.10">
    <property type="entry name" value="Single-stranded right-handed beta-helix, Pectin lyase-like"/>
    <property type="match status" value="1"/>
</dbReference>
<dbReference type="AlphaFoldDB" id="A0A3D8YFP0"/>
<evidence type="ECO:0000259" key="1">
    <source>
        <dbReference type="Pfam" id="PF13229"/>
    </source>
</evidence>
<protein>
    <recommendedName>
        <fullName evidence="1">Right handed beta helix domain-containing protein</fullName>
    </recommendedName>
</protein>
<dbReference type="RefSeq" id="WP_115829243.1">
    <property type="nucleotide sequence ID" value="NZ_QNUL01000002.1"/>
</dbReference>
<dbReference type="SMART" id="SM00710">
    <property type="entry name" value="PbH1"/>
    <property type="match status" value="4"/>
</dbReference>
<proteinExistence type="predicted"/>
<reference evidence="2 3" key="1">
    <citation type="submission" date="2018-07" db="EMBL/GenBank/DDBJ databases">
        <title>Dyadobacter roseus sp. nov., isolated from rose rhizosphere soil.</title>
        <authorList>
            <person name="Chen L."/>
        </authorList>
    </citation>
    <scope>NUCLEOTIDE SEQUENCE [LARGE SCALE GENOMIC DNA]</scope>
    <source>
        <strain evidence="2 3">RS19</strain>
    </source>
</reference>
<evidence type="ECO:0000313" key="2">
    <source>
        <dbReference type="EMBL" id="REA63495.1"/>
    </source>
</evidence>
<dbReference type="InterPro" id="IPR012334">
    <property type="entry name" value="Pectin_lyas_fold"/>
</dbReference>
<organism evidence="2 3">
    <name type="scientific">Dyadobacter luteus</name>
    <dbReference type="NCBI Taxonomy" id="2259619"/>
    <lineage>
        <taxon>Bacteria</taxon>
        <taxon>Pseudomonadati</taxon>
        <taxon>Bacteroidota</taxon>
        <taxon>Cytophagia</taxon>
        <taxon>Cytophagales</taxon>
        <taxon>Spirosomataceae</taxon>
        <taxon>Dyadobacter</taxon>
    </lineage>
</organism>
<gene>
    <name evidence="2" type="ORF">DSL64_03340</name>
</gene>
<dbReference type="InterPro" id="IPR039448">
    <property type="entry name" value="Beta_helix"/>
</dbReference>
<dbReference type="InterPro" id="IPR006626">
    <property type="entry name" value="PbH1"/>
</dbReference>
<evidence type="ECO:0000313" key="3">
    <source>
        <dbReference type="Proteomes" id="UP000256373"/>
    </source>
</evidence>
<dbReference type="EMBL" id="QNUL01000002">
    <property type="protein sequence ID" value="REA63495.1"/>
    <property type="molecule type" value="Genomic_DNA"/>
</dbReference>
<dbReference type="SUPFAM" id="SSF51126">
    <property type="entry name" value="Pectin lyase-like"/>
    <property type="match status" value="1"/>
</dbReference>
<dbReference type="OrthoDB" id="1433444at2"/>
<comment type="caution">
    <text evidence="2">The sequence shown here is derived from an EMBL/GenBank/DDBJ whole genome shotgun (WGS) entry which is preliminary data.</text>
</comment>
<dbReference type="InterPro" id="IPR011050">
    <property type="entry name" value="Pectin_lyase_fold/virulence"/>
</dbReference>
<dbReference type="Pfam" id="PF13229">
    <property type="entry name" value="Beta_helix"/>
    <property type="match status" value="1"/>
</dbReference>